<dbReference type="RefSeq" id="WP_117320804.1">
    <property type="nucleotide sequence ID" value="NZ_QVTD01000002.1"/>
</dbReference>
<sequence>MKLDGILPYARILLEKAVGPGDIAVDATAGNGFDTLFLAKLCGSEGHVYAFDIQNEAIAATSNRLESENLLDRCTLFNTGHQDMKACIPETSFGKVTGAVFNLGYLPGGDKSIVTGAETTISAIVQLLEIMALGGIIVLVIYHGHPEGEVEKEQLLNFVSKLPQEQAHVLQYSFINQINHPPLIIAIEKR</sequence>
<dbReference type="Gene3D" id="3.40.50.150">
    <property type="entry name" value="Vaccinia Virus protein VP39"/>
    <property type="match status" value="1"/>
</dbReference>
<dbReference type="SUPFAM" id="SSF53335">
    <property type="entry name" value="S-adenosyl-L-methionine-dependent methyltransferases"/>
    <property type="match status" value="1"/>
</dbReference>
<dbReference type="EMBL" id="QVTD01000002">
    <property type="protein sequence ID" value="RFU66281.1"/>
    <property type="molecule type" value="Genomic_DNA"/>
</dbReference>
<dbReference type="InterPro" id="IPR029063">
    <property type="entry name" value="SAM-dependent_MTases_sf"/>
</dbReference>
<protein>
    <submittedName>
        <fullName evidence="1">Methyltransferase domain-containing protein</fullName>
    </submittedName>
</protein>
<comment type="caution">
    <text evidence="1">The sequence shown here is derived from an EMBL/GenBank/DDBJ whole genome shotgun (WGS) entry which is preliminary data.</text>
</comment>
<reference evidence="1 2" key="1">
    <citation type="submission" date="2018-08" db="EMBL/GenBank/DDBJ databases">
        <title>Bacillus chawlae sp. nov., Bacillus glennii sp. nov., and Bacillus saganii sp. nov. Isolated from the Vehicle Assembly Building at Kennedy Space Center where the Viking Spacecraft were Assembled.</title>
        <authorList>
            <person name="Seuylemezian A."/>
            <person name="Vaishampayan P."/>
        </authorList>
    </citation>
    <scope>NUCLEOTIDE SEQUENCE [LARGE SCALE GENOMIC DNA]</scope>
    <source>
        <strain evidence="1 2">V44-8</strain>
    </source>
</reference>
<organism evidence="1 2">
    <name type="scientific">Peribacillus glennii</name>
    <dbReference type="NCBI Taxonomy" id="2303991"/>
    <lineage>
        <taxon>Bacteria</taxon>
        <taxon>Bacillati</taxon>
        <taxon>Bacillota</taxon>
        <taxon>Bacilli</taxon>
        <taxon>Bacillales</taxon>
        <taxon>Bacillaceae</taxon>
        <taxon>Peribacillus</taxon>
    </lineage>
</organism>
<dbReference type="InterPro" id="IPR010719">
    <property type="entry name" value="MnmM_MeTrfase"/>
</dbReference>
<dbReference type="PANTHER" id="PTHR35276:SF1">
    <property type="entry name" value="TRNA (MNM(5)S(2)U34)-METHYLTRANSFERASE, CHLOROPLASTIC"/>
    <property type="match status" value="1"/>
</dbReference>
<keyword evidence="2" id="KW-1185">Reference proteome</keyword>
<dbReference type="Proteomes" id="UP000262939">
    <property type="component" value="Unassembled WGS sequence"/>
</dbReference>
<dbReference type="PANTHER" id="PTHR35276">
    <property type="entry name" value="S-ADENOSYL-L-METHIONINE-DEPENDENT METHYLTRANSFERASES SUPERFAMILY PROTEIN"/>
    <property type="match status" value="1"/>
</dbReference>
<dbReference type="OrthoDB" id="9792989at2"/>
<keyword evidence="1" id="KW-0489">Methyltransferase</keyword>
<keyword evidence="1" id="KW-0808">Transferase</keyword>
<dbReference type="Pfam" id="PF06962">
    <property type="entry name" value="rRNA_methylase"/>
    <property type="match status" value="1"/>
</dbReference>
<evidence type="ECO:0000313" key="1">
    <source>
        <dbReference type="EMBL" id="RFU66281.1"/>
    </source>
</evidence>
<gene>
    <name evidence="1" type="ORF">D0466_01530</name>
</gene>
<dbReference type="CDD" id="cd02440">
    <property type="entry name" value="AdoMet_MTases"/>
    <property type="match status" value="1"/>
</dbReference>
<dbReference type="GO" id="GO:0008168">
    <property type="term" value="F:methyltransferase activity"/>
    <property type="evidence" value="ECO:0007669"/>
    <property type="project" value="UniProtKB-KW"/>
</dbReference>
<proteinExistence type="predicted"/>
<evidence type="ECO:0000313" key="2">
    <source>
        <dbReference type="Proteomes" id="UP000262939"/>
    </source>
</evidence>
<name>A0A372LJI2_9BACI</name>
<accession>A0A372LJI2</accession>
<dbReference type="AlphaFoldDB" id="A0A372LJI2"/>
<dbReference type="GO" id="GO:0032259">
    <property type="term" value="P:methylation"/>
    <property type="evidence" value="ECO:0007669"/>
    <property type="project" value="UniProtKB-KW"/>
</dbReference>